<dbReference type="RefSeq" id="WP_076386253.1">
    <property type="nucleotide sequence ID" value="NZ_FTOI01000004.1"/>
</dbReference>
<evidence type="ECO:0000313" key="3">
    <source>
        <dbReference type="Proteomes" id="UP000185839"/>
    </source>
</evidence>
<keyword evidence="3" id="KW-1185">Reference proteome</keyword>
<reference evidence="3" key="1">
    <citation type="submission" date="2017-01" db="EMBL/GenBank/DDBJ databases">
        <authorList>
            <person name="Varghese N."/>
            <person name="Submissions S."/>
        </authorList>
    </citation>
    <scope>NUCLEOTIDE SEQUENCE [LARGE SCALE GENOMIC DNA]</scope>
    <source>
        <strain evidence="3">DSM 23145</strain>
    </source>
</reference>
<organism evidence="2 3">
    <name type="scientific">Kaistella chaponensis</name>
    <dbReference type="NCBI Taxonomy" id="713588"/>
    <lineage>
        <taxon>Bacteria</taxon>
        <taxon>Pseudomonadati</taxon>
        <taxon>Bacteroidota</taxon>
        <taxon>Flavobacteriia</taxon>
        <taxon>Flavobacteriales</taxon>
        <taxon>Weeksellaceae</taxon>
        <taxon>Chryseobacterium group</taxon>
        <taxon>Kaistella</taxon>
    </lineage>
</organism>
<name>A0A1N7L192_9FLAO</name>
<evidence type="ECO:0000256" key="1">
    <source>
        <dbReference type="SAM" id="SignalP"/>
    </source>
</evidence>
<accession>A0A1N7L192</accession>
<dbReference type="OrthoDB" id="914976at2"/>
<dbReference type="AlphaFoldDB" id="A0A1N7L192"/>
<keyword evidence="1" id="KW-0732">Signal</keyword>
<evidence type="ECO:0000313" key="2">
    <source>
        <dbReference type="EMBL" id="SIS67584.1"/>
    </source>
</evidence>
<gene>
    <name evidence="2" type="ORF">SAMN05421789_104125</name>
</gene>
<proteinExistence type="predicted"/>
<dbReference type="STRING" id="713588.SAMN05421789_104125"/>
<feature type="signal peptide" evidence="1">
    <location>
        <begin position="1"/>
        <end position="20"/>
    </location>
</feature>
<dbReference type="Proteomes" id="UP000185839">
    <property type="component" value="Unassembled WGS sequence"/>
</dbReference>
<dbReference type="EMBL" id="FTOI01000004">
    <property type="protein sequence ID" value="SIS67584.1"/>
    <property type="molecule type" value="Genomic_DNA"/>
</dbReference>
<feature type="chain" id="PRO_5012342674" evidence="1">
    <location>
        <begin position="21"/>
        <end position="204"/>
    </location>
</feature>
<sequence length="204" mass="23223">MMKYQFLLFLFLSLSFSAQTAEFSNVETRKATFEFHKIKGPSLGTGVVGMQTIKAFAIFIEQESTDHSPEIFNKVQFEAMNFDGKKSTVFLCIYENENGLPGKILDHAKIILEIPIKNNKIIADLSSLKIKVPTNGYFIGFEWIHSKKNIINGTQTDGPKPYNPAISGIQIEKPNLFFFDRNWQKDNEQLSSSLKIDVDYLPEN</sequence>
<protein>
    <submittedName>
        <fullName evidence="2">Uncharacterized protein</fullName>
    </submittedName>
</protein>